<evidence type="ECO:0000259" key="9">
    <source>
        <dbReference type="Pfam" id="PF02687"/>
    </source>
</evidence>
<keyword evidence="3" id="KW-0813">Transport</keyword>
<evidence type="ECO:0000313" key="11">
    <source>
        <dbReference type="EMBL" id="GFO61588.1"/>
    </source>
</evidence>
<feature type="transmembrane region" description="Helical" evidence="8">
    <location>
        <begin position="20"/>
        <end position="46"/>
    </location>
</feature>
<dbReference type="GO" id="GO:0044874">
    <property type="term" value="P:lipoprotein localization to outer membrane"/>
    <property type="evidence" value="ECO:0007669"/>
    <property type="project" value="TreeGrafter"/>
</dbReference>
<feature type="transmembrane region" description="Helical" evidence="8">
    <location>
        <begin position="375"/>
        <end position="398"/>
    </location>
</feature>
<dbReference type="EMBL" id="BLXX01000016">
    <property type="protein sequence ID" value="GFO61588.1"/>
    <property type="molecule type" value="Genomic_DNA"/>
</dbReference>
<dbReference type="Proteomes" id="UP000556026">
    <property type="component" value="Unassembled WGS sequence"/>
</dbReference>
<dbReference type="GO" id="GO:0042953">
    <property type="term" value="P:lipoprotein transport"/>
    <property type="evidence" value="ECO:0007669"/>
    <property type="project" value="InterPro"/>
</dbReference>
<keyword evidence="5 8" id="KW-0812">Transmembrane</keyword>
<evidence type="ECO:0000256" key="1">
    <source>
        <dbReference type="ARBA" id="ARBA00004651"/>
    </source>
</evidence>
<accession>A0A6V8MNH9</accession>
<keyword evidence="6 8" id="KW-1133">Transmembrane helix</keyword>
<dbReference type="InterPro" id="IPR051447">
    <property type="entry name" value="Lipoprotein-release_system"/>
</dbReference>
<keyword evidence="4" id="KW-1003">Cell membrane</keyword>
<dbReference type="Pfam" id="PF12704">
    <property type="entry name" value="MacB_PCD"/>
    <property type="match status" value="1"/>
</dbReference>
<dbReference type="GO" id="GO:0098797">
    <property type="term" value="C:plasma membrane protein complex"/>
    <property type="evidence" value="ECO:0007669"/>
    <property type="project" value="TreeGrafter"/>
</dbReference>
<dbReference type="Pfam" id="PF02687">
    <property type="entry name" value="FtsX"/>
    <property type="match status" value="1"/>
</dbReference>
<evidence type="ECO:0000256" key="8">
    <source>
        <dbReference type="SAM" id="Phobius"/>
    </source>
</evidence>
<dbReference type="InterPro" id="IPR011925">
    <property type="entry name" value="LolCE_TM"/>
</dbReference>
<feature type="transmembrane region" description="Helical" evidence="8">
    <location>
        <begin position="319"/>
        <end position="344"/>
    </location>
</feature>
<dbReference type="PANTHER" id="PTHR30489:SF0">
    <property type="entry name" value="LIPOPROTEIN-RELEASING SYSTEM TRANSMEMBRANE PROTEIN LOLE"/>
    <property type="match status" value="1"/>
</dbReference>
<dbReference type="NCBIfam" id="TIGR02212">
    <property type="entry name" value="lolCE"/>
    <property type="match status" value="1"/>
</dbReference>
<dbReference type="RefSeq" id="WP_183356381.1">
    <property type="nucleotide sequence ID" value="NZ_BLXX01000016.1"/>
</dbReference>
<evidence type="ECO:0000256" key="2">
    <source>
        <dbReference type="ARBA" id="ARBA00005236"/>
    </source>
</evidence>
<evidence type="ECO:0000256" key="4">
    <source>
        <dbReference type="ARBA" id="ARBA00022475"/>
    </source>
</evidence>
<feature type="domain" description="ABC3 transporter permease C-terminal" evidence="9">
    <location>
        <begin position="274"/>
        <end position="408"/>
    </location>
</feature>
<name>A0A6V8MNH9_9BACT</name>
<comment type="similarity">
    <text evidence="2">Belongs to the ABC-4 integral membrane protein family. LolC/E subfamily.</text>
</comment>
<evidence type="ECO:0000256" key="6">
    <source>
        <dbReference type="ARBA" id="ARBA00022989"/>
    </source>
</evidence>
<keyword evidence="7 8" id="KW-0472">Membrane</keyword>
<evidence type="ECO:0000259" key="10">
    <source>
        <dbReference type="Pfam" id="PF12704"/>
    </source>
</evidence>
<dbReference type="InterPro" id="IPR003838">
    <property type="entry name" value="ABC3_permease_C"/>
</dbReference>
<feature type="domain" description="MacB-like periplasmic core" evidence="10">
    <location>
        <begin position="25"/>
        <end position="243"/>
    </location>
</feature>
<organism evidence="11 12">
    <name type="scientific">Geomonas silvestris</name>
    <dbReference type="NCBI Taxonomy" id="2740184"/>
    <lineage>
        <taxon>Bacteria</taxon>
        <taxon>Pseudomonadati</taxon>
        <taxon>Thermodesulfobacteriota</taxon>
        <taxon>Desulfuromonadia</taxon>
        <taxon>Geobacterales</taxon>
        <taxon>Geobacteraceae</taxon>
        <taxon>Geomonas</taxon>
    </lineage>
</organism>
<evidence type="ECO:0000256" key="7">
    <source>
        <dbReference type="ARBA" id="ARBA00023136"/>
    </source>
</evidence>
<feature type="transmembrane region" description="Helical" evidence="8">
    <location>
        <begin position="272"/>
        <end position="298"/>
    </location>
</feature>
<protein>
    <submittedName>
        <fullName evidence="11">ABC transporter permease</fullName>
    </submittedName>
</protein>
<evidence type="ECO:0000256" key="3">
    <source>
        <dbReference type="ARBA" id="ARBA00022448"/>
    </source>
</evidence>
<sequence>MPFELLIGLRYLKAKRKSTFISLITLISVAGVALGVMALIIVLAVMTGFEEDLKDKILGTNAHIVVLSGGGPMENYPEIIKRLESMDGVVAATPFIYNQVMLSSGRNVSGVVLRGIDVESDIKVTNLKKSMVQGSLTDLDVKGDKPGLVIGKELAKNLGVIDGDTLDVISPMGNITPLGMMPKLRRFQVVGIFNTGMFEYDSTLAYVNLKEAQQFLDLGDAVTGIQLKVRDVYKTGELASKIDRSLGVRYHARDWMQMNKNILFALKTEKSVMFIILTLIVLVAAFGIASTLFMVVMEKTRDIAILKSMGATSRSIMKIFVFEGVIIGVLGTVIGVLSGLLIALNLEPIVGAVQKVTGFELFSKDVYYLDHFPSLVIPSDVILISVTAVVISFVATLYPSWAASRLSPAEALRYE</sequence>
<dbReference type="PANTHER" id="PTHR30489">
    <property type="entry name" value="LIPOPROTEIN-RELEASING SYSTEM TRANSMEMBRANE PROTEIN LOLE"/>
    <property type="match status" value="1"/>
</dbReference>
<keyword evidence="12" id="KW-1185">Reference proteome</keyword>
<comment type="caution">
    <text evidence="11">The sequence shown here is derived from an EMBL/GenBank/DDBJ whole genome shotgun (WGS) entry which is preliminary data.</text>
</comment>
<dbReference type="AlphaFoldDB" id="A0A6V8MNH9"/>
<evidence type="ECO:0000313" key="12">
    <source>
        <dbReference type="Proteomes" id="UP000556026"/>
    </source>
</evidence>
<reference evidence="12" key="1">
    <citation type="submission" date="2020-06" db="EMBL/GenBank/DDBJ databases">
        <title>Draft genomic sequence of Geomonas sp. Red330.</title>
        <authorList>
            <person name="Itoh H."/>
            <person name="Zhenxing X."/>
            <person name="Ushijima N."/>
            <person name="Masuda Y."/>
            <person name="Shiratori Y."/>
            <person name="Senoo K."/>
        </authorList>
    </citation>
    <scope>NUCLEOTIDE SEQUENCE [LARGE SCALE GENOMIC DNA]</scope>
    <source>
        <strain evidence="12">Red330</strain>
    </source>
</reference>
<dbReference type="InterPro" id="IPR025857">
    <property type="entry name" value="MacB_PCD"/>
</dbReference>
<proteinExistence type="inferred from homology"/>
<comment type="subcellular location">
    <subcellularLocation>
        <location evidence="1">Cell membrane</location>
        <topology evidence="1">Multi-pass membrane protein</topology>
    </subcellularLocation>
</comment>
<evidence type="ECO:0000256" key="5">
    <source>
        <dbReference type="ARBA" id="ARBA00022692"/>
    </source>
</evidence>
<gene>
    <name evidence="11" type="primary">lolE</name>
    <name evidence="11" type="ORF">GMST_39130</name>
</gene>